<name>A0AA51X4V9_9BACT</name>
<evidence type="ECO:0000256" key="1">
    <source>
        <dbReference type="ARBA" id="ARBA00000448"/>
    </source>
</evidence>
<dbReference type="PANTHER" id="PTHR30620">
    <property type="entry name" value="PERIPLASMIC BETA-GLUCOSIDASE-RELATED"/>
    <property type="match status" value="1"/>
</dbReference>
<evidence type="ECO:0000256" key="3">
    <source>
        <dbReference type="ARBA" id="ARBA00012744"/>
    </source>
</evidence>
<evidence type="ECO:0000256" key="6">
    <source>
        <dbReference type="ARBA" id="ARBA00023295"/>
    </source>
</evidence>
<dbReference type="GO" id="GO:0008422">
    <property type="term" value="F:beta-glucosidase activity"/>
    <property type="evidence" value="ECO:0007669"/>
    <property type="project" value="UniProtKB-EC"/>
</dbReference>
<dbReference type="PRINTS" id="PR00133">
    <property type="entry name" value="GLHYDRLASE3"/>
</dbReference>
<keyword evidence="5 9" id="KW-0378">Hydrolase</keyword>
<evidence type="ECO:0000256" key="2">
    <source>
        <dbReference type="ARBA" id="ARBA00005336"/>
    </source>
</evidence>
<dbReference type="RefSeq" id="WP_322345973.1">
    <property type="nucleotide sequence ID" value="NZ_CP129968.2"/>
</dbReference>
<dbReference type="EMBL" id="CP129968">
    <property type="protein sequence ID" value="WNB16938.1"/>
    <property type="molecule type" value="Genomic_DNA"/>
</dbReference>
<feature type="domain" description="Glycoside hydrolase family 3 N-terminal" evidence="7">
    <location>
        <begin position="147"/>
        <end position="437"/>
    </location>
</feature>
<dbReference type="Gene3D" id="3.20.20.300">
    <property type="entry name" value="Glycoside hydrolase, family 3, N-terminal domain"/>
    <property type="match status" value="1"/>
</dbReference>
<dbReference type="InterPro" id="IPR002772">
    <property type="entry name" value="Glyco_hydro_3_C"/>
</dbReference>
<proteinExistence type="inferred from homology"/>
<evidence type="ECO:0000259" key="7">
    <source>
        <dbReference type="Pfam" id="PF00933"/>
    </source>
</evidence>
<dbReference type="InterPro" id="IPR051915">
    <property type="entry name" value="Cellulose_Degrad_GH3"/>
</dbReference>
<dbReference type="SUPFAM" id="SSF52279">
    <property type="entry name" value="Beta-D-glucan exohydrolase, C-terminal domain"/>
    <property type="match status" value="1"/>
</dbReference>
<dbReference type="Gene3D" id="3.40.50.1700">
    <property type="entry name" value="Glycoside hydrolase family 3 C-terminal domain"/>
    <property type="match status" value="1"/>
</dbReference>
<dbReference type="AlphaFoldDB" id="A0AA51X4V9"/>
<dbReference type="InterPro" id="IPR017853">
    <property type="entry name" value="GH"/>
</dbReference>
<dbReference type="KEGG" id="marp:QYS47_32355"/>
<sequence>MKILNYIILILGSIFLINCQTNQDSSNQENQLDEVVLKKTALKAEVNGAVFRDLNKNNKLDVYEDVNAPIEKRIEDLIAQMTVEEKAGMLFMPGVAVNEDGSLDKDPNATGPGARYPTAKNNIDKGKLNHFNVWSIPSDPQIMAIWYNNLQQYTENSRLGIPVTIASDPRHHFSNSIFSMEASGFTQFCETLGLAAIGNDSIVKEFAEIVRKEYNAVGLRLALHPQIDLATESRWARISGTFGEDAELTAKMVKAYIKGMQGETLSENSVACMTKHFPGGGPQKEGLDPHFSFQKGQIYPGDNFDYHLIPFEAAFEANTASIMPYYGVPIDQTDENVAMAFNKAIITDLLRNKYNYDGVVCTDWGLLTDTPMGPDVIWSARAWGVEDLAVTDKVLKVIEAGCDQFGGENRPEVVVKLVKSGQLSEERLDISIKRLLKQKFQLDLFDNPFVDEAKVGERLMKKEYVELGDATQQMAMTLLKNDENVLPLKENELKVYLEGMDSAIVSKYAKVVTEPNEADFAIVRLNTPWYPVDTKNPFAQSFHHGDLNFNGEEKARLIELMETVPTVVDLYLDRPAVIPELSEKSKALIADYGASDENVCKVIFGKAKPQGKLPFELPSSMETVENQLTDVPYDSENPLYEFGFGLTYQ</sequence>
<accession>A0AA51X4V9</accession>
<dbReference type="InterPro" id="IPR036881">
    <property type="entry name" value="Glyco_hydro_3_C_sf"/>
</dbReference>
<protein>
    <recommendedName>
        <fullName evidence="3">beta-glucosidase</fullName>
        <ecNumber evidence="3">3.2.1.21</ecNumber>
    </recommendedName>
</protein>
<dbReference type="EC" id="3.2.1.21" evidence="3"/>
<dbReference type="InterPro" id="IPR036962">
    <property type="entry name" value="Glyco_hydro_3_N_sf"/>
</dbReference>
<dbReference type="InterPro" id="IPR001764">
    <property type="entry name" value="Glyco_hydro_3_N"/>
</dbReference>
<evidence type="ECO:0000256" key="4">
    <source>
        <dbReference type="ARBA" id="ARBA00022729"/>
    </source>
</evidence>
<evidence type="ECO:0000259" key="8">
    <source>
        <dbReference type="Pfam" id="PF01915"/>
    </source>
</evidence>
<keyword evidence="6" id="KW-0326">Glycosidase</keyword>
<dbReference type="Pfam" id="PF00933">
    <property type="entry name" value="Glyco_hydro_3"/>
    <property type="match status" value="1"/>
</dbReference>
<keyword evidence="4" id="KW-0732">Signal</keyword>
<comment type="catalytic activity">
    <reaction evidence="1">
        <text>Hydrolysis of terminal, non-reducing beta-D-glucosyl residues with release of beta-D-glucose.</text>
        <dbReference type="EC" id="3.2.1.21"/>
    </reaction>
</comment>
<feature type="domain" description="Glycoside hydrolase family 3 C-terminal" evidence="8">
    <location>
        <begin position="503"/>
        <end position="648"/>
    </location>
</feature>
<dbReference type="Proteomes" id="UP001232019">
    <property type="component" value="Chromosome"/>
</dbReference>
<reference evidence="9" key="1">
    <citation type="submission" date="2023-08" db="EMBL/GenBank/DDBJ databases">
        <title>Comparative genomics and taxonomic characterization of three novel marine species of genus Marivirga.</title>
        <authorList>
            <person name="Muhammad N."/>
            <person name="Kim S.-G."/>
        </authorList>
    </citation>
    <scope>NUCLEOTIDE SEQUENCE</scope>
    <source>
        <strain evidence="9">BKB1-2</strain>
    </source>
</reference>
<gene>
    <name evidence="9" type="ORF">QYS47_32355</name>
</gene>
<dbReference type="Pfam" id="PF01915">
    <property type="entry name" value="Glyco_hydro_3_C"/>
    <property type="match status" value="1"/>
</dbReference>
<dbReference type="SUPFAM" id="SSF51445">
    <property type="entry name" value="(Trans)glycosidases"/>
    <property type="match status" value="1"/>
</dbReference>
<evidence type="ECO:0000256" key="5">
    <source>
        <dbReference type="ARBA" id="ARBA00022801"/>
    </source>
</evidence>
<dbReference type="PANTHER" id="PTHR30620:SF16">
    <property type="entry name" value="LYSOSOMAL BETA GLUCOSIDASE"/>
    <property type="match status" value="1"/>
</dbReference>
<dbReference type="GO" id="GO:0009251">
    <property type="term" value="P:glucan catabolic process"/>
    <property type="evidence" value="ECO:0007669"/>
    <property type="project" value="TreeGrafter"/>
</dbReference>
<organism evidence="9">
    <name type="scientific">Marivirga arenosa</name>
    <dbReference type="NCBI Taxonomy" id="3059076"/>
    <lineage>
        <taxon>Bacteria</taxon>
        <taxon>Pseudomonadati</taxon>
        <taxon>Bacteroidota</taxon>
        <taxon>Cytophagia</taxon>
        <taxon>Cytophagales</taxon>
        <taxon>Marivirgaceae</taxon>
        <taxon>Marivirga</taxon>
    </lineage>
</organism>
<evidence type="ECO:0000313" key="9">
    <source>
        <dbReference type="EMBL" id="WNB16938.1"/>
    </source>
</evidence>
<comment type="similarity">
    <text evidence="2">Belongs to the glycosyl hydrolase 3 family.</text>
</comment>